<feature type="region of interest" description="Disordered" evidence="1">
    <location>
        <begin position="142"/>
        <end position="189"/>
    </location>
</feature>
<name>A0A397SVA5_9GLOM</name>
<feature type="compositionally biased region" description="Basic residues" evidence="1">
    <location>
        <begin position="169"/>
        <end position="181"/>
    </location>
</feature>
<feature type="compositionally biased region" description="Low complexity" evidence="1">
    <location>
        <begin position="142"/>
        <end position="168"/>
    </location>
</feature>
<evidence type="ECO:0000313" key="3">
    <source>
        <dbReference type="Proteomes" id="UP000265703"/>
    </source>
</evidence>
<evidence type="ECO:0000313" key="2">
    <source>
        <dbReference type="EMBL" id="RIA86664.1"/>
    </source>
</evidence>
<dbReference type="Proteomes" id="UP000265703">
    <property type="component" value="Unassembled WGS sequence"/>
</dbReference>
<sequence>MSTPNHITHLTRIDNLCKDWSSIHSNSCTYFSSLINILTQRKETSNLFLNSNKNKKINLNSFYDNNNNNDFTNLIPSSSISFNKNLPLFLQSQSLNLLIYKQSCEIEEIITKIHSVLKEFEEIINSMKGILNQSNKLINPNQTISSSSSLNSTTTSSISTTQTQTKQSPSKKKKSKQRPKIQKSSSQKKQIDLIDNFENPNDIADIPIITSNLYIVRIVEMYEKELCYKRNLIFGGCFKIDHNDGFNEDDDGENGIIGGISGVKLIGERWAAQPYLMFEVEEEMCDRIKIWKRVKEFGSIK</sequence>
<dbReference type="OrthoDB" id="2134184at2759"/>
<comment type="caution">
    <text evidence="2">The sequence shown here is derived from an EMBL/GenBank/DDBJ whole genome shotgun (WGS) entry which is preliminary data.</text>
</comment>
<organism evidence="2 3">
    <name type="scientific">Glomus cerebriforme</name>
    <dbReference type="NCBI Taxonomy" id="658196"/>
    <lineage>
        <taxon>Eukaryota</taxon>
        <taxon>Fungi</taxon>
        <taxon>Fungi incertae sedis</taxon>
        <taxon>Mucoromycota</taxon>
        <taxon>Glomeromycotina</taxon>
        <taxon>Glomeromycetes</taxon>
        <taxon>Glomerales</taxon>
        <taxon>Glomeraceae</taxon>
        <taxon>Glomus</taxon>
    </lineage>
</organism>
<proteinExistence type="predicted"/>
<reference evidence="2 3" key="1">
    <citation type="submission" date="2018-06" db="EMBL/GenBank/DDBJ databases">
        <title>Comparative genomics reveals the genomic features of Rhizophagus irregularis, R. cerebriforme, R. diaphanum and Gigaspora rosea, and their symbiotic lifestyle signature.</title>
        <authorList>
            <person name="Morin E."/>
            <person name="San Clemente H."/>
            <person name="Chen E.C.H."/>
            <person name="De La Providencia I."/>
            <person name="Hainaut M."/>
            <person name="Kuo A."/>
            <person name="Kohler A."/>
            <person name="Murat C."/>
            <person name="Tang N."/>
            <person name="Roy S."/>
            <person name="Loubradou J."/>
            <person name="Henrissat B."/>
            <person name="Grigoriev I.V."/>
            <person name="Corradi N."/>
            <person name="Roux C."/>
            <person name="Martin F.M."/>
        </authorList>
    </citation>
    <scope>NUCLEOTIDE SEQUENCE [LARGE SCALE GENOMIC DNA]</scope>
    <source>
        <strain evidence="2 3">DAOM 227022</strain>
    </source>
</reference>
<accession>A0A397SVA5</accession>
<dbReference type="AlphaFoldDB" id="A0A397SVA5"/>
<gene>
    <name evidence="2" type="ORF">C1645_828947</name>
</gene>
<dbReference type="EMBL" id="QKYT01000351">
    <property type="protein sequence ID" value="RIA86664.1"/>
    <property type="molecule type" value="Genomic_DNA"/>
</dbReference>
<protein>
    <submittedName>
        <fullName evidence="2">Uncharacterized protein</fullName>
    </submittedName>
</protein>
<keyword evidence="3" id="KW-1185">Reference proteome</keyword>
<evidence type="ECO:0000256" key="1">
    <source>
        <dbReference type="SAM" id="MobiDB-lite"/>
    </source>
</evidence>